<dbReference type="PROSITE" id="PS50002">
    <property type="entry name" value="SH3"/>
    <property type="match status" value="1"/>
</dbReference>
<dbReference type="Pfam" id="PF00595">
    <property type="entry name" value="PDZ"/>
    <property type="match status" value="1"/>
</dbReference>
<dbReference type="InterPro" id="IPR050716">
    <property type="entry name" value="MAGUK"/>
</dbReference>
<dbReference type="InterPro" id="IPR008145">
    <property type="entry name" value="GK/Ca_channel_bsu"/>
</dbReference>
<dbReference type="Gene3D" id="3.40.50.300">
    <property type="entry name" value="P-loop containing nucleotide triphosphate hydrolases"/>
    <property type="match status" value="1"/>
</dbReference>
<dbReference type="InterPro" id="IPR008144">
    <property type="entry name" value="Guanylate_kin-like_dom"/>
</dbReference>
<dbReference type="Gene3D" id="2.30.30.40">
    <property type="entry name" value="SH3 Domains"/>
    <property type="match status" value="1"/>
</dbReference>
<accession>A0AAV4CHY0</accession>
<evidence type="ECO:0000313" key="9">
    <source>
        <dbReference type="Proteomes" id="UP000735302"/>
    </source>
</evidence>
<dbReference type="SUPFAM" id="SSF52540">
    <property type="entry name" value="P-loop containing nucleoside triphosphate hydrolases"/>
    <property type="match status" value="1"/>
</dbReference>
<comment type="caution">
    <text evidence="8">The sequence shown here is derived from an EMBL/GenBank/DDBJ whole genome shotgun (WGS) entry which is preliminary data.</text>
</comment>
<evidence type="ECO:0000256" key="3">
    <source>
        <dbReference type="PROSITE-ProRule" id="PRU00192"/>
    </source>
</evidence>
<keyword evidence="9" id="KW-1185">Reference proteome</keyword>
<dbReference type="Gene3D" id="2.30.42.10">
    <property type="match status" value="1"/>
</dbReference>
<name>A0AAV4CHY0_9GAST</name>
<feature type="domain" description="SH3" evidence="5">
    <location>
        <begin position="76"/>
        <end position="147"/>
    </location>
</feature>
<organism evidence="8 9">
    <name type="scientific">Plakobranchus ocellatus</name>
    <dbReference type="NCBI Taxonomy" id="259542"/>
    <lineage>
        <taxon>Eukaryota</taxon>
        <taxon>Metazoa</taxon>
        <taxon>Spiralia</taxon>
        <taxon>Lophotrochozoa</taxon>
        <taxon>Mollusca</taxon>
        <taxon>Gastropoda</taxon>
        <taxon>Heterobranchia</taxon>
        <taxon>Euthyneura</taxon>
        <taxon>Panpulmonata</taxon>
        <taxon>Sacoglossa</taxon>
        <taxon>Placobranchoidea</taxon>
        <taxon>Plakobranchidae</taxon>
        <taxon>Plakobranchus</taxon>
    </lineage>
</organism>
<dbReference type="InterPro" id="IPR020590">
    <property type="entry name" value="Guanylate_kinase_CS"/>
</dbReference>
<evidence type="ECO:0000256" key="1">
    <source>
        <dbReference type="ARBA" id="ARBA00007014"/>
    </source>
</evidence>
<dbReference type="InterPro" id="IPR001452">
    <property type="entry name" value="SH3_domain"/>
</dbReference>
<dbReference type="InterPro" id="IPR001478">
    <property type="entry name" value="PDZ"/>
</dbReference>
<evidence type="ECO:0000259" key="5">
    <source>
        <dbReference type="PROSITE" id="PS50002"/>
    </source>
</evidence>
<dbReference type="Pfam" id="PF00625">
    <property type="entry name" value="Guanylate_kin"/>
    <property type="match status" value="1"/>
</dbReference>
<dbReference type="PROSITE" id="PS00856">
    <property type="entry name" value="GUANYLATE_KINASE_1"/>
    <property type="match status" value="1"/>
</dbReference>
<dbReference type="Proteomes" id="UP000735302">
    <property type="component" value="Unassembled WGS sequence"/>
</dbReference>
<evidence type="ECO:0000259" key="6">
    <source>
        <dbReference type="PROSITE" id="PS50052"/>
    </source>
</evidence>
<keyword evidence="2 3" id="KW-0728">SH3 domain</keyword>
<reference evidence="8 9" key="1">
    <citation type="journal article" date="2021" name="Elife">
        <title>Chloroplast acquisition without the gene transfer in kleptoplastic sea slugs, Plakobranchus ocellatus.</title>
        <authorList>
            <person name="Maeda T."/>
            <person name="Takahashi S."/>
            <person name="Yoshida T."/>
            <person name="Shimamura S."/>
            <person name="Takaki Y."/>
            <person name="Nagai Y."/>
            <person name="Toyoda A."/>
            <person name="Suzuki Y."/>
            <person name="Arimoto A."/>
            <person name="Ishii H."/>
            <person name="Satoh N."/>
            <person name="Nishiyama T."/>
            <person name="Hasebe M."/>
            <person name="Maruyama T."/>
            <person name="Minagawa J."/>
            <person name="Obokata J."/>
            <person name="Shigenobu S."/>
        </authorList>
    </citation>
    <scope>NUCLEOTIDE SEQUENCE [LARGE SCALE GENOMIC DNA]</scope>
</reference>
<dbReference type="InterPro" id="IPR036028">
    <property type="entry name" value="SH3-like_dom_sf"/>
</dbReference>
<evidence type="ECO:0000256" key="2">
    <source>
        <dbReference type="ARBA" id="ARBA00022443"/>
    </source>
</evidence>
<protein>
    <submittedName>
        <fullName evidence="8">Peripheral plasma membrane protein cask</fullName>
    </submittedName>
</protein>
<dbReference type="SUPFAM" id="SSF50156">
    <property type="entry name" value="PDZ domain-like"/>
    <property type="match status" value="1"/>
</dbReference>
<dbReference type="SMART" id="SM00072">
    <property type="entry name" value="GuKc"/>
    <property type="match status" value="1"/>
</dbReference>
<evidence type="ECO:0000259" key="7">
    <source>
        <dbReference type="PROSITE" id="PS50106"/>
    </source>
</evidence>
<evidence type="ECO:0000256" key="4">
    <source>
        <dbReference type="SAM" id="MobiDB-lite"/>
    </source>
</evidence>
<dbReference type="InterPro" id="IPR036034">
    <property type="entry name" value="PDZ_sf"/>
</dbReference>
<dbReference type="SUPFAM" id="SSF50044">
    <property type="entry name" value="SH3-domain"/>
    <property type="match status" value="1"/>
</dbReference>
<dbReference type="PROSITE" id="PS50052">
    <property type="entry name" value="GUANYLATE_KINASE_2"/>
    <property type="match status" value="1"/>
</dbReference>
<gene>
    <name evidence="8" type="ORF">PoB_005767800</name>
</gene>
<dbReference type="EMBL" id="BLXT01006360">
    <property type="protein sequence ID" value="GFO31173.1"/>
    <property type="molecule type" value="Genomic_DNA"/>
</dbReference>
<feature type="compositionally biased region" description="Acidic residues" evidence="4">
    <location>
        <begin position="308"/>
        <end position="333"/>
    </location>
</feature>
<sequence>MTVNCGTRDGGAVASDLALKLSGTLHVGDEIKEINGVSVQNQPVNTLQTMLRELKGSVALKVLPSLSSPKSEHLAQKEIYVRALFNYDPNGDDLIPCSQAGVPFQVGDVLRIISKDDSDWWQAKKWEVKTSGPAGLIPSPELQEWRTACAAIERAKHEHAANCSWFARKKKDKYLAKHNAVFDQLDLATYEEVVRLPHFVRRTLVLLGAHGVGRRHIKNTLITGHPDQFAYPIPHTTRPPRHDEEDGKNYFFVSHETMMREIASNQYLEYGTHEDHMYGTKLDTIRNIHSRGLMAILDVEPQDRCGGDDDDDDDSFGSGNDDDDDNDFGCGGDDDIVESENGFVGVCCCSSL</sequence>
<dbReference type="PANTHER" id="PTHR23122">
    <property type="entry name" value="MEMBRANE-ASSOCIATED GUANYLATE KINASE MAGUK"/>
    <property type="match status" value="1"/>
</dbReference>
<dbReference type="InterPro" id="IPR027417">
    <property type="entry name" value="P-loop_NTPase"/>
</dbReference>
<dbReference type="AlphaFoldDB" id="A0AAV4CHY0"/>
<dbReference type="CDD" id="cd12035">
    <property type="entry name" value="SH3_MPP1-like"/>
    <property type="match status" value="1"/>
</dbReference>
<comment type="similarity">
    <text evidence="1">Belongs to the MAGUK family.</text>
</comment>
<dbReference type="CDD" id="cd00071">
    <property type="entry name" value="GMPK"/>
    <property type="match status" value="1"/>
</dbReference>
<feature type="domain" description="PDZ" evidence="7">
    <location>
        <begin position="10"/>
        <end position="66"/>
    </location>
</feature>
<feature type="domain" description="Guanylate kinase-like" evidence="6">
    <location>
        <begin position="201"/>
        <end position="302"/>
    </location>
</feature>
<evidence type="ECO:0000313" key="8">
    <source>
        <dbReference type="EMBL" id="GFO31173.1"/>
    </source>
</evidence>
<dbReference type="Gene3D" id="3.30.63.10">
    <property type="entry name" value="Guanylate Kinase phosphate binding domain"/>
    <property type="match status" value="1"/>
</dbReference>
<feature type="region of interest" description="Disordered" evidence="4">
    <location>
        <begin position="301"/>
        <end position="333"/>
    </location>
</feature>
<dbReference type="PROSITE" id="PS50106">
    <property type="entry name" value="PDZ"/>
    <property type="match status" value="1"/>
</dbReference>
<dbReference type="SMART" id="SM00326">
    <property type="entry name" value="SH3"/>
    <property type="match status" value="1"/>
</dbReference>
<proteinExistence type="inferred from homology"/>